<sequence length="96" mass="10908">MEVIEVKNFPLLLVCTLAAKSECIVFYCTIVKVNGGKSGNHWSTRGHLNATPSKEKYSLSIRKTTEHRDFSFHSTYLSSCVFFSGSLNLVREKDRF</sequence>
<organism evidence="1 2">
    <name type="scientific">Araneus ventricosus</name>
    <name type="common">Orbweaver spider</name>
    <name type="synonym">Epeira ventricosa</name>
    <dbReference type="NCBI Taxonomy" id="182803"/>
    <lineage>
        <taxon>Eukaryota</taxon>
        <taxon>Metazoa</taxon>
        <taxon>Ecdysozoa</taxon>
        <taxon>Arthropoda</taxon>
        <taxon>Chelicerata</taxon>
        <taxon>Arachnida</taxon>
        <taxon>Araneae</taxon>
        <taxon>Araneomorphae</taxon>
        <taxon>Entelegynae</taxon>
        <taxon>Araneoidea</taxon>
        <taxon>Araneidae</taxon>
        <taxon>Araneus</taxon>
    </lineage>
</organism>
<proteinExistence type="predicted"/>
<comment type="caution">
    <text evidence="1">The sequence shown here is derived from an EMBL/GenBank/DDBJ whole genome shotgun (WGS) entry which is preliminary data.</text>
</comment>
<keyword evidence="2" id="KW-1185">Reference proteome</keyword>
<dbReference type="AlphaFoldDB" id="A0A4Y2W3X0"/>
<accession>A0A4Y2W3X0</accession>
<name>A0A4Y2W3X0_ARAVE</name>
<reference evidence="1 2" key="1">
    <citation type="journal article" date="2019" name="Sci. Rep.">
        <title>Orb-weaving spider Araneus ventricosus genome elucidates the spidroin gene catalogue.</title>
        <authorList>
            <person name="Kono N."/>
            <person name="Nakamura H."/>
            <person name="Ohtoshi R."/>
            <person name="Moran D.A.P."/>
            <person name="Shinohara A."/>
            <person name="Yoshida Y."/>
            <person name="Fujiwara M."/>
            <person name="Mori M."/>
            <person name="Tomita M."/>
            <person name="Arakawa K."/>
        </authorList>
    </citation>
    <scope>NUCLEOTIDE SEQUENCE [LARGE SCALE GENOMIC DNA]</scope>
</reference>
<dbReference type="EMBL" id="BGPR01053833">
    <property type="protein sequence ID" value="GBO30637.1"/>
    <property type="molecule type" value="Genomic_DNA"/>
</dbReference>
<evidence type="ECO:0000313" key="1">
    <source>
        <dbReference type="EMBL" id="GBO30637.1"/>
    </source>
</evidence>
<gene>
    <name evidence="1" type="ORF">AVEN_153727_1</name>
</gene>
<protein>
    <submittedName>
        <fullName evidence="1">Uncharacterized protein</fullName>
    </submittedName>
</protein>
<evidence type="ECO:0000313" key="2">
    <source>
        <dbReference type="Proteomes" id="UP000499080"/>
    </source>
</evidence>
<dbReference type="Proteomes" id="UP000499080">
    <property type="component" value="Unassembled WGS sequence"/>
</dbReference>